<dbReference type="AlphaFoldDB" id="A0AAU9E9Q5"/>
<evidence type="ECO:0000259" key="1">
    <source>
        <dbReference type="PROSITE" id="PS50921"/>
    </source>
</evidence>
<accession>A0AAU9E9Q5</accession>
<name>A0AAU9E9Q5_9BACT</name>
<reference evidence="3" key="1">
    <citation type="journal article" date="2023" name="Arch. Microbiol.">
        <title>Desulfoferula mesophilus gen. nov. sp. nov., a mesophilic sulfate-reducing bacterium isolated from a brackish lake sediment.</title>
        <authorList>
            <person name="Watanabe T."/>
            <person name="Yabe T."/>
            <person name="Tsuji J.M."/>
            <person name="Fukui M."/>
        </authorList>
    </citation>
    <scope>NUCLEOTIDE SEQUENCE [LARGE SCALE GENOMIC DNA]</scope>
    <source>
        <strain evidence="3">12FAK</strain>
    </source>
</reference>
<dbReference type="SMART" id="SM01012">
    <property type="entry name" value="ANTAR"/>
    <property type="match status" value="1"/>
</dbReference>
<protein>
    <recommendedName>
        <fullName evidence="1">ANTAR domain-containing protein</fullName>
    </recommendedName>
</protein>
<sequence>MVTQLKVALVQQPNSPLAAGLAPILAGCEVAVLSPDPPQTLPPLVSAGEMLVLWDLHGFAPPQLAAWEKILAAEEVGVVLAAPAGMKGLAELAAACGALALITPSQDRSQSRLQLAAAGALQARLRELLEQTQELETRLSEREIIEKAKNLLILNLGLGEPEALRRLQQHARRSNQKLVQVARQVLAAYHLFNGDKP</sequence>
<dbReference type="InterPro" id="IPR011006">
    <property type="entry name" value="CheY-like_superfamily"/>
</dbReference>
<dbReference type="Gene3D" id="1.10.10.10">
    <property type="entry name" value="Winged helix-like DNA-binding domain superfamily/Winged helix DNA-binding domain"/>
    <property type="match status" value="1"/>
</dbReference>
<dbReference type="SUPFAM" id="SSF52172">
    <property type="entry name" value="CheY-like"/>
    <property type="match status" value="1"/>
</dbReference>
<dbReference type="PROSITE" id="PS50921">
    <property type="entry name" value="ANTAR"/>
    <property type="match status" value="1"/>
</dbReference>
<proteinExistence type="predicted"/>
<gene>
    <name evidence="2" type="ORF">FAK_09140</name>
</gene>
<dbReference type="GO" id="GO:0003723">
    <property type="term" value="F:RNA binding"/>
    <property type="evidence" value="ECO:0007669"/>
    <property type="project" value="InterPro"/>
</dbReference>
<keyword evidence="3" id="KW-1185">Reference proteome</keyword>
<dbReference type="Proteomes" id="UP001366166">
    <property type="component" value="Chromosome"/>
</dbReference>
<organism evidence="2 3">
    <name type="scientific">Desulfoferula mesophila</name>
    <dbReference type="NCBI Taxonomy" id="3058419"/>
    <lineage>
        <taxon>Bacteria</taxon>
        <taxon>Pseudomonadati</taxon>
        <taxon>Thermodesulfobacteriota</taxon>
        <taxon>Desulfarculia</taxon>
        <taxon>Desulfarculales</taxon>
        <taxon>Desulfarculaceae</taxon>
        <taxon>Desulfoferula</taxon>
    </lineage>
</organism>
<dbReference type="KEGG" id="dmp:FAK_09140"/>
<dbReference type="InterPro" id="IPR036388">
    <property type="entry name" value="WH-like_DNA-bd_sf"/>
</dbReference>
<feature type="domain" description="ANTAR" evidence="1">
    <location>
        <begin position="125"/>
        <end position="186"/>
    </location>
</feature>
<dbReference type="Pfam" id="PF03861">
    <property type="entry name" value="ANTAR"/>
    <property type="match status" value="1"/>
</dbReference>
<dbReference type="PROSITE" id="PS51257">
    <property type="entry name" value="PROKAR_LIPOPROTEIN"/>
    <property type="match status" value="1"/>
</dbReference>
<dbReference type="InterPro" id="IPR005561">
    <property type="entry name" value="ANTAR"/>
</dbReference>
<dbReference type="EMBL" id="AP028679">
    <property type="protein sequence ID" value="BEQ13848.1"/>
    <property type="molecule type" value="Genomic_DNA"/>
</dbReference>
<evidence type="ECO:0000313" key="3">
    <source>
        <dbReference type="Proteomes" id="UP001366166"/>
    </source>
</evidence>
<evidence type="ECO:0000313" key="2">
    <source>
        <dbReference type="EMBL" id="BEQ13848.1"/>
    </source>
</evidence>